<evidence type="ECO:0000259" key="28">
    <source>
        <dbReference type="PROSITE" id="PS50222"/>
    </source>
</evidence>
<dbReference type="InterPro" id="IPR017441">
    <property type="entry name" value="Protein_kinase_ATP_BS"/>
</dbReference>
<keyword evidence="8 25" id="KW-0812">Transmembrane</keyword>
<dbReference type="InterPro" id="IPR018247">
    <property type="entry name" value="EF_Hand_1_Ca_BS"/>
</dbReference>
<dbReference type="Pfam" id="PF13499">
    <property type="entry name" value="EF-hand_7"/>
    <property type="match status" value="2"/>
</dbReference>
<dbReference type="SUPFAM" id="SSF47473">
    <property type="entry name" value="EF-hand"/>
    <property type="match status" value="1"/>
</dbReference>
<evidence type="ECO:0000313" key="30">
    <source>
        <dbReference type="Proteomes" id="UP000507222"/>
    </source>
</evidence>
<feature type="transmembrane region" description="Helical" evidence="25">
    <location>
        <begin position="553"/>
        <end position="573"/>
    </location>
</feature>
<comment type="catalytic activity">
    <reaction evidence="23">
        <text>L-seryl-[protein] + ATP = O-phospho-L-seryl-[protein] + ADP + H(+)</text>
        <dbReference type="Rhea" id="RHEA:17989"/>
        <dbReference type="Rhea" id="RHEA-COMP:9863"/>
        <dbReference type="Rhea" id="RHEA-COMP:11604"/>
        <dbReference type="ChEBI" id="CHEBI:15378"/>
        <dbReference type="ChEBI" id="CHEBI:29999"/>
        <dbReference type="ChEBI" id="CHEBI:30616"/>
        <dbReference type="ChEBI" id="CHEBI:83421"/>
        <dbReference type="ChEBI" id="CHEBI:456216"/>
        <dbReference type="EC" id="2.7.11.1"/>
    </reaction>
</comment>
<dbReference type="InterPro" id="IPR011009">
    <property type="entry name" value="Kinase-like_dom_sf"/>
</dbReference>
<evidence type="ECO:0000256" key="23">
    <source>
        <dbReference type="ARBA" id="ARBA00048679"/>
    </source>
</evidence>
<evidence type="ECO:0000256" key="5">
    <source>
        <dbReference type="ARBA" id="ARBA00022538"/>
    </source>
</evidence>
<dbReference type="InterPro" id="IPR053951">
    <property type="entry name" value="K_trans_N"/>
</dbReference>
<dbReference type="FunFam" id="3.30.200.20:FF:000004">
    <property type="entry name" value="Calcium-dependent protein kinase 1"/>
    <property type="match status" value="1"/>
</dbReference>
<evidence type="ECO:0000256" key="20">
    <source>
        <dbReference type="ARBA" id="ARBA00023288"/>
    </source>
</evidence>
<dbReference type="PROSITE" id="PS50222">
    <property type="entry name" value="EF_HAND_2"/>
    <property type="match status" value="4"/>
</dbReference>
<evidence type="ECO:0000256" key="24">
    <source>
        <dbReference type="PROSITE-ProRule" id="PRU10141"/>
    </source>
</evidence>
<dbReference type="FunFam" id="1.10.510.10:FF:000056">
    <property type="entry name" value="calcium-dependent protein kinase 1"/>
    <property type="match status" value="1"/>
</dbReference>
<feature type="transmembrane region" description="Helical" evidence="25">
    <location>
        <begin position="1006"/>
        <end position="1022"/>
    </location>
</feature>
<dbReference type="InterPro" id="IPR003855">
    <property type="entry name" value="K+_transporter"/>
</dbReference>
<evidence type="ECO:0000256" key="11">
    <source>
        <dbReference type="ARBA" id="ARBA00022737"/>
    </source>
</evidence>
<keyword evidence="9" id="KW-0519">Myristate</keyword>
<dbReference type="InterPro" id="IPR053952">
    <property type="entry name" value="K_trans_C"/>
</dbReference>
<dbReference type="EMBL" id="CAEKDK010000005">
    <property type="protein sequence ID" value="CAB4280040.1"/>
    <property type="molecule type" value="Genomic_DNA"/>
</dbReference>
<evidence type="ECO:0000256" key="7">
    <source>
        <dbReference type="ARBA" id="ARBA00022679"/>
    </source>
</evidence>
<keyword evidence="11" id="KW-0677">Repeat</keyword>
<evidence type="ECO:0000256" key="1">
    <source>
        <dbReference type="ARBA" id="ARBA00004651"/>
    </source>
</evidence>
<keyword evidence="10" id="KW-0479">Metal-binding</keyword>
<dbReference type="InterPro" id="IPR000719">
    <property type="entry name" value="Prot_kinase_dom"/>
</dbReference>
<evidence type="ECO:0000256" key="19">
    <source>
        <dbReference type="ARBA" id="ARBA00023136"/>
    </source>
</evidence>
<feature type="compositionally biased region" description="Low complexity" evidence="26">
    <location>
        <begin position="49"/>
        <end position="58"/>
    </location>
</feature>
<feature type="transmembrane region" description="Helical" evidence="25">
    <location>
        <begin position="867"/>
        <end position="887"/>
    </location>
</feature>
<sequence length="1314" mass="146420">MGNCSSGALPSAQDSTAPDPRQHRPSNGGVRILSPNAPAPPKPQPHPPTTTAASAAPPIGRVLGRPMEDVRATYTFGRELGRGQFGVTYLVTHKHNKQQFACKSIATRKLINHDDVEDVRREVQIMHHLTGHRNIVELKGAYEDKHSVNLVMELCAGGELFDRIIAKGHYSERAAANLCRQIVTVVHYCHSMGVMHRDLKPENFLLLSKDEDSPLKATDFGLSVFFKPGDVFKDLVGSAYYVAPEVLRRRYGAEADIWSAGVILYILLSGVPPFWGENEQGIFDAILRGHIDFSSDPWPSISSSAKDLVKKMLRADTKERLAAVDVLNHPWMREDGDASDKPLDIAVLSRMKQFRAMNKLKKVALKVIAENLSEEEIIGLKEMFKSMDTDNSGTITFEELKAGLPKLGTKLSESEVRQLMEAADVDGNGTIDYIEFITATMHMNRMEREDHLYKAFEYFDKDKSGYITMEELEQALKKYNMGDEKTIKEIIAEVDTDLDGRINYDEFAAMMRKGDPELFSCLGLHVIRLPFSGRDECSIYVDWRGQSRQNALLVYRSFGLVFGALSIAPLYVYKCAFSGGLLHYQTEDAVFGVFSVIFWTITLISLFKYAFIMLSANDNGQGGLIALYALLCRNAKFCLLPNHQAADEEISTYCYPGRSNTNRPTSPLKGFIERHKSAQTCLLLLVLFGASMVICVGILTPAISVFASVEGLKFQAKDLHNSVVVLIACILLVALFVLQHRGIHKLAFIFTPIMILWVLLIAAVGIYNIIEWNPRVYQALSPYYVYIFFKRTGKDGWISLGGILLCITGTESMFADLGHFRATPIRVAFSCVIYPCLILQYMGQAAFLSKNLSAVSMSFYASIPVPLLWPVLVVAPLAAIVASQPVISSTFSIVKQLHAIRCFPRVKVVHTKRRIPGQIYIPEINWSLMILSLGVTIGFRDTNYIGNAYGIACLAVTIITTWLTSLGISLVWHKSFMFALLFSVLFGSVEIIYLSSSCMRILKGGWFPPVLSAVFLVVMYVWQYGTRKKYLYDLHNKVSMRHILTLGPSLGIVRVPGIGLIYTELATGVPATFTHFLTNLPAFYQVIVFVCIKTVPVPYVPQKDRYLVGRIGPKSYGMYRCMVRNGYKDVFKNGDDFEIDVVMSIAEFIQMEAEGCGTPEGTVDRRMAVVKTSGKFGTALFMSQTSGPGESSSSSSSTIVSSSKSNTLQNLQATYEQEAPKLNYWRRARFGLMDAKCKDTRVKEQLQELVEAKHAGVAYVIGAAYLKAKWNSSFIKKCAIDVAYSFLRKNCRSPAVALNIPHICLIKVGMNYIV</sequence>
<dbReference type="Pfam" id="PF22776">
    <property type="entry name" value="K_trans_C"/>
    <property type="match status" value="1"/>
</dbReference>
<evidence type="ECO:0000256" key="21">
    <source>
        <dbReference type="ARBA" id="ARBA00024334"/>
    </source>
</evidence>
<comment type="subcellular location">
    <subcellularLocation>
        <location evidence="1">Cell membrane</location>
        <topology evidence="1">Multi-pass membrane protein</topology>
    </subcellularLocation>
    <subcellularLocation>
        <location evidence="25">Membrane</location>
        <topology evidence="25">Multi-pass membrane protein</topology>
    </subcellularLocation>
</comment>
<evidence type="ECO:0000256" key="16">
    <source>
        <dbReference type="ARBA" id="ARBA00022958"/>
    </source>
</evidence>
<dbReference type="GO" id="GO:0004674">
    <property type="term" value="F:protein serine/threonine kinase activity"/>
    <property type="evidence" value="ECO:0007669"/>
    <property type="project" value="UniProtKB-KW"/>
</dbReference>
<feature type="transmembrane region" description="Helical" evidence="25">
    <location>
        <begin position="919"/>
        <end position="939"/>
    </location>
</feature>
<evidence type="ECO:0000256" key="22">
    <source>
        <dbReference type="ARBA" id="ARBA00047899"/>
    </source>
</evidence>
<dbReference type="Pfam" id="PF00069">
    <property type="entry name" value="Pkinase"/>
    <property type="match status" value="1"/>
</dbReference>
<accession>A0A6J5UU13</accession>
<feature type="compositionally biased region" description="Polar residues" evidence="26">
    <location>
        <begin position="1"/>
        <end position="16"/>
    </location>
</feature>
<evidence type="ECO:0000256" key="17">
    <source>
        <dbReference type="ARBA" id="ARBA00022989"/>
    </source>
</evidence>
<feature type="binding site" evidence="24">
    <location>
        <position position="103"/>
    </location>
    <ligand>
        <name>ATP</name>
        <dbReference type="ChEBI" id="CHEBI:30616"/>
    </ligand>
</feature>
<feature type="transmembrane region" description="Helical" evidence="25">
    <location>
        <begin position="589"/>
        <end position="611"/>
    </location>
</feature>
<evidence type="ECO:0000256" key="13">
    <source>
        <dbReference type="ARBA" id="ARBA00022777"/>
    </source>
</evidence>
<evidence type="ECO:0000256" key="4">
    <source>
        <dbReference type="ARBA" id="ARBA00022527"/>
    </source>
</evidence>
<comment type="similarity">
    <text evidence="21">Belongs to the protein kinase superfamily. Ser/Thr protein kinase family. CDPK subfamily.</text>
</comment>
<dbReference type="PROSITE" id="PS00108">
    <property type="entry name" value="PROTEIN_KINASE_ST"/>
    <property type="match status" value="1"/>
</dbReference>
<protein>
    <recommendedName>
        <fullName evidence="25">Potassium transporter</fullName>
    </recommendedName>
</protein>
<keyword evidence="12 24" id="KW-0547">Nucleotide-binding</keyword>
<dbReference type="Gene3D" id="1.10.510.10">
    <property type="entry name" value="Transferase(Phosphotransferase) domain 1"/>
    <property type="match status" value="1"/>
</dbReference>
<dbReference type="NCBIfam" id="TIGR00794">
    <property type="entry name" value="kup"/>
    <property type="match status" value="1"/>
</dbReference>
<dbReference type="InterPro" id="IPR002048">
    <property type="entry name" value="EF_hand_dom"/>
</dbReference>
<keyword evidence="17 25" id="KW-1133">Transmembrane helix</keyword>
<name>A0A6J5UU13_PRUAR</name>
<dbReference type="GO" id="GO:0005886">
    <property type="term" value="C:plasma membrane"/>
    <property type="evidence" value="ECO:0007669"/>
    <property type="project" value="UniProtKB-SubCell"/>
</dbReference>
<feature type="region of interest" description="Disordered" evidence="26">
    <location>
        <begin position="1"/>
        <end position="64"/>
    </location>
</feature>
<evidence type="ECO:0000256" key="3">
    <source>
        <dbReference type="ARBA" id="ARBA00022448"/>
    </source>
</evidence>
<reference evidence="29 30" key="1">
    <citation type="submission" date="2020-05" db="EMBL/GenBank/DDBJ databases">
        <authorList>
            <person name="Campoy J."/>
            <person name="Schneeberger K."/>
            <person name="Spophaly S."/>
        </authorList>
    </citation>
    <scope>NUCLEOTIDE SEQUENCE [LARGE SCALE GENOMIC DNA]</scope>
    <source>
        <strain evidence="29">PruArmRojPasFocal</strain>
    </source>
</reference>
<feature type="domain" description="EF-hand" evidence="28">
    <location>
        <begin position="447"/>
        <end position="482"/>
    </location>
</feature>
<comment type="catalytic activity">
    <reaction evidence="22">
        <text>L-threonyl-[protein] + ATP = O-phospho-L-threonyl-[protein] + ADP + H(+)</text>
        <dbReference type="Rhea" id="RHEA:46608"/>
        <dbReference type="Rhea" id="RHEA-COMP:11060"/>
        <dbReference type="Rhea" id="RHEA-COMP:11605"/>
        <dbReference type="ChEBI" id="CHEBI:15378"/>
        <dbReference type="ChEBI" id="CHEBI:30013"/>
        <dbReference type="ChEBI" id="CHEBI:30616"/>
        <dbReference type="ChEBI" id="CHEBI:61977"/>
        <dbReference type="ChEBI" id="CHEBI:456216"/>
        <dbReference type="EC" id="2.7.11.1"/>
    </reaction>
</comment>
<keyword evidence="13" id="KW-0418">Kinase</keyword>
<dbReference type="PROSITE" id="PS50011">
    <property type="entry name" value="PROTEIN_KINASE_DOM"/>
    <property type="match status" value="1"/>
</dbReference>
<keyword evidence="5 25" id="KW-0633">Potassium transport</keyword>
<dbReference type="Proteomes" id="UP000507222">
    <property type="component" value="Unassembled WGS sequence"/>
</dbReference>
<feature type="compositionally biased region" description="Pro residues" evidence="26">
    <location>
        <begin position="37"/>
        <end position="48"/>
    </location>
</feature>
<keyword evidence="6" id="KW-0597">Phosphoprotein</keyword>
<dbReference type="GO" id="GO:0005509">
    <property type="term" value="F:calcium ion binding"/>
    <property type="evidence" value="ECO:0007669"/>
    <property type="project" value="InterPro"/>
</dbReference>
<feature type="transmembrane region" description="Helical" evidence="25">
    <location>
        <begin position="796"/>
        <end position="815"/>
    </location>
</feature>
<feature type="domain" description="EF-hand" evidence="28">
    <location>
        <begin position="375"/>
        <end position="410"/>
    </location>
</feature>
<feature type="domain" description="EF-hand" evidence="28">
    <location>
        <begin position="483"/>
        <end position="517"/>
    </location>
</feature>
<feature type="transmembrane region" description="Helical" evidence="25">
    <location>
        <begin position="719"/>
        <end position="739"/>
    </location>
</feature>
<keyword evidence="15 24" id="KW-0067">ATP-binding</keyword>
<evidence type="ECO:0000259" key="27">
    <source>
        <dbReference type="PROSITE" id="PS50011"/>
    </source>
</evidence>
<feature type="transmembrane region" description="Helical" evidence="25">
    <location>
        <begin position="976"/>
        <end position="994"/>
    </location>
</feature>
<evidence type="ECO:0000256" key="18">
    <source>
        <dbReference type="ARBA" id="ARBA00023065"/>
    </source>
</evidence>
<dbReference type="PROSITE" id="PS00107">
    <property type="entry name" value="PROTEIN_KINASE_ATP"/>
    <property type="match status" value="1"/>
</dbReference>
<dbReference type="Pfam" id="PF02705">
    <property type="entry name" value="K_trans"/>
    <property type="match status" value="1"/>
</dbReference>
<keyword evidence="3" id="KW-0813">Transport</keyword>
<evidence type="ECO:0000256" key="2">
    <source>
        <dbReference type="ARBA" id="ARBA00008440"/>
    </source>
</evidence>
<dbReference type="GO" id="GO:0015079">
    <property type="term" value="F:potassium ion transmembrane transporter activity"/>
    <property type="evidence" value="ECO:0007669"/>
    <property type="project" value="UniProtKB-UniRule"/>
</dbReference>
<evidence type="ECO:0000256" key="10">
    <source>
        <dbReference type="ARBA" id="ARBA00022723"/>
    </source>
</evidence>
<feature type="transmembrane region" description="Helical" evidence="25">
    <location>
        <begin position="827"/>
        <end position="847"/>
    </location>
</feature>
<dbReference type="InterPro" id="IPR008271">
    <property type="entry name" value="Ser/Thr_kinase_AS"/>
</dbReference>
<keyword evidence="7" id="KW-0808">Transferase</keyword>
<feature type="transmembrane region" description="Helical" evidence="25">
    <location>
        <begin position="945"/>
        <end position="964"/>
    </location>
</feature>
<evidence type="ECO:0000256" key="9">
    <source>
        <dbReference type="ARBA" id="ARBA00022707"/>
    </source>
</evidence>
<comment type="function">
    <text evidence="25">Potassium transporter.</text>
</comment>
<dbReference type="PROSITE" id="PS00018">
    <property type="entry name" value="EF_HAND_1"/>
    <property type="match status" value="3"/>
</dbReference>
<proteinExistence type="inferred from homology"/>
<dbReference type="Gene3D" id="3.30.200.20">
    <property type="entry name" value="Phosphorylase Kinase, domain 1"/>
    <property type="match status" value="1"/>
</dbReference>
<dbReference type="FunFam" id="1.10.238.10:FF:000015">
    <property type="entry name" value="Calcium-dependent protein kinase 1"/>
    <property type="match status" value="1"/>
</dbReference>
<dbReference type="CDD" id="cd05117">
    <property type="entry name" value="STKc_CAMK"/>
    <property type="match status" value="1"/>
</dbReference>
<organism evidence="29 30">
    <name type="scientific">Prunus armeniaca</name>
    <name type="common">Apricot</name>
    <name type="synonym">Armeniaca vulgaris</name>
    <dbReference type="NCBI Taxonomy" id="36596"/>
    <lineage>
        <taxon>Eukaryota</taxon>
        <taxon>Viridiplantae</taxon>
        <taxon>Streptophyta</taxon>
        <taxon>Embryophyta</taxon>
        <taxon>Tracheophyta</taxon>
        <taxon>Spermatophyta</taxon>
        <taxon>Magnoliopsida</taxon>
        <taxon>eudicotyledons</taxon>
        <taxon>Gunneridae</taxon>
        <taxon>Pentapetalae</taxon>
        <taxon>rosids</taxon>
        <taxon>fabids</taxon>
        <taxon>Rosales</taxon>
        <taxon>Rosaceae</taxon>
        <taxon>Amygdaloideae</taxon>
        <taxon>Amygdaleae</taxon>
        <taxon>Prunus</taxon>
    </lineage>
</organism>
<feature type="transmembrane region" description="Helical" evidence="25">
    <location>
        <begin position="682"/>
        <end position="707"/>
    </location>
</feature>
<keyword evidence="16 25" id="KW-0630">Potassium</keyword>
<keyword evidence="18 25" id="KW-0406">Ion transport</keyword>
<comment type="similarity">
    <text evidence="2 25">Belongs to the HAK/KUP transporter (TC 2.A.72.3) family.</text>
</comment>
<keyword evidence="4" id="KW-0723">Serine/threonine-protein kinase</keyword>
<keyword evidence="19 25" id="KW-0472">Membrane</keyword>
<dbReference type="SMART" id="SM00220">
    <property type="entry name" value="S_TKc"/>
    <property type="match status" value="1"/>
</dbReference>
<evidence type="ECO:0000256" key="6">
    <source>
        <dbReference type="ARBA" id="ARBA00022553"/>
    </source>
</evidence>
<evidence type="ECO:0000256" key="8">
    <source>
        <dbReference type="ARBA" id="ARBA00022692"/>
    </source>
</evidence>
<dbReference type="SUPFAM" id="SSF56112">
    <property type="entry name" value="Protein kinase-like (PK-like)"/>
    <property type="match status" value="1"/>
</dbReference>
<keyword evidence="20" id="KW-0449">Lipoprotein</keyword>
<evidence type="ECO:0000313" key="29">
    <source>
        <dbReference type="EMBL" id="CAB4280040.1"/>
    </source>
</evidence>
<gene>
    <name evidence="29" type="ORF">CURHAP_LOCUS32762</name>
</gene>
<dbReference type="InterPro" id="IPR011992">
    <property type="entry name" value="EF-hand-dom_pair"/>
</dbReference>
<keyword evidence="14" id="KW-0106">Calcium</keyword>
<dbReference type="CDD" id="cd00051">
    <property type="entry name" value="EFh"/>
    <property type="match status" value="1"/>
</dbReference>
<evidence type="ECO:0000256" key="26">
    <source>
        <dbReference type="SAM" id="MobiDB-lite"/>
    </source>
</evidence>
<dbReference type="SMART" id="SM00054">
    <property type="entry name" value="EFh"/>
    <property type="match status" value="4"/>
</dbReference>
<evidence type="ECO:0000256" key="15">
    <source>
        <dbReference type="ARBA" id="ARBA00022840"/>
    </source>
</evidence>
<evidence type="ECO:0000256" key="25">
    <source>
        <dbReference type="RuleBase" id="RU321113"/>
    </source>
</evidence>
<evidence type="ECO:0000256" key="12">
    <source>
        <dbReference type="ARBA" id="ARBA00022741"/>
    </source>
</evidence>
<feature type="domain" description="EF-hand" evidence="28">
    <location>
        <begin position="411"/>
        <end position="446"/>
    </location>
</feature>
<dbReference type="GO" id="GO:0005524">
    <property type="term" value="F:ATP binding"/>
    <property type="evidence" value="ECO:0007669"/>
    <property type="project" value="UniProtKB-UniRule"/>
</dbReference>
<evidence type="ECO:0000256" key="14">
    <source>
        <dbReference type="ARBA" id="ARBA00022837"/>
    </source>
</evidence>
<dbReference type="PANTHER" id="PTHR30540:SF108">
    <property type="entry name" value="POTASSIUM TRANSPORTER 3"/>
    <property type="match status" value="1"/>
</dbReference>
<dbReference type="PANTHER" id="PTHR30540">
    <property type="entry name" value="OSMOTIC STRESS POTASSIUM TRANSPORTER"/>
    <property type="match status" value="1"/>
</dbReference>
<feature type="domain" description="Protein kinase" evidence="27">
    <location>
        <begin position="74"/>
        <end position="332"/>
    </location>
</feature>
<dbReference type="Gene3D" id="1.10.238.10">
    <property type="entry name" value="EF-hand"/>
    <property type="match status" value="1"/>
</dbReference>
<feature type="transmembrane region" description="Helical" evidence="25">
    <location>
        <begin position="746"/>
        <end position="770"/>
    </location>
</feature>